<evidence type="ECO:0000256" key="5">
    <source>
        <dbReference type="ARBA" id="ARBA00022679"/>
    </source>
</evidence>
<dbReference type="KEGG" id="poh:DPM16_01845"/>
<gene>
    <name evidence="11" type="ORF">Pas1_07220</name>
</gene>
<evidence type="ECO:0000313" key="12">
    <source>
        <dbReference type="Proteomes" id="UP000248592"/>
    </source>
</evidence>
<proteinExistence type="predicted"/>
<comment type="catalytic activity">
    <reaction evidence="10">
        <text>L-threonyl-[protein] + FAD = FMN-L-threonyl-[protein] + AMP + H(+)</text>
        <dbReference type="Rhea" id="RHEA:36847"/>
        <dbReference type="Rhea" id="RHEA-COMP:11060"/>
        <dbReference type="Rhea" id="RHEA-COMP:11061"/>
        <dbReference type="ChEBI" id="CHEBI:15378"/>
        <dbReference type="ChEBI" id="CHEBI:30013"/>
        <dbReference type="ChEBI" id="CHEBI:57692"/>
        <dbReference type="ChEBI" id="CHEBI:74257"/>
        <dbReference type="ChEBI" id="CHEBI:456215"/>
        <dbReference type="EC" id="2.7.1.180"/>
    </reaction>
</comment>
<dbReference type="EC" id="2.7.1.180" evidence="2"/>
<organism evidence="11 12">
    <name type="scientific">Polynucleobacter paneuropaeus</name>
    <dbReference type="NCBI Taxonomy" id="2527775"/>
    <lineage>
        <taxon>Bacteria</taxon>
        <taxon>Pseudomonadati</taxon>
        <taxon>Pseudomonadota</taxon>
        <taxon>Betaproteobacteria</taxon>
        <taxon>Burkholderiales</taxon>
        <taxon>Burkholderiaceae</taxon>
        <taxon>Polynucleobacter</taxon>
    </lineage>
</organism>
<name>A0A2Z4JTK0_9BURK</name>
<dbReference type="Pfam" id="PF02424">
    <property type="entry name" value="ApbE"/>
    <property type="match status" value="1"/>
</dbReference>
<sequence>MMRCKPMLGTYVEIQVDETQLGLTSRKITHAIDEAFASIALVQSLMGFHDPYSELSIMNQLEPEQSLEIHPWTEKVLKTAQLICQESHGLFDCGVGRQLVNQKLLPLHQINHAPSNQSSILSIQFLGNQVIRLNRPICLDLGGIAKGFAVDEAVRALKLCGIQNGVVNAGGDLRVFGKQSHTVLLRSPRQVNELIQIGSLQEGAIATSSNHTILHPRQGTTPLQGSYSIIAKECIYADALTKVLALSQDVHHPIFQNYGAESLWLPA</sequence>
<evidence type="ECO:0000256" key="10">
    <source>
        <dbReference type="ARBA" id="ARBA00048540"/>
    </source>
</evidence>
<evidence type="ECO:0000256" key="6">
    <source>
        <dbReference type="ARBA" id="ARBA00022723"/>
    </source>
</evidence>
<dbReference type="GO" id="GO:0046872">
    <property type="term" value="F:metal ion binding"/>
    <property type="evidence" value="ECO:0007669"/>
    <property type="project" value="UniProtKB-KW"/>
</dbReference>
<keyword evidence="5 11" id="KW-0808">Transferase</keyword>
<dbReference type="EMBL" id="CP030085">
    <property type="protein sequence ID" value="AWW50188.1"/>
    <property type="molecule type" value="Genomic_DNA"/>
</dbReference>
<evidence type="ECO:0000256" key="2">
    <source>
        <dbReference type="ARBA" id="ARBA00011955"/>
    </source>
</evidence>
<dbReference type="Proteomes" id="UP000248592">
    <property type="component" value="Chromosome"/>
</dbReference>
<keyword evidence="4" id="KW-0285">Flavoprotein</keyword>
<protein>
    <recommendedName>
        <fullName evidence="3">FAD:protein FMN transferase</fullName>
        <ecNumber evidence="2">2.7.1.180</ecNumber>
    </recommendedName>
    <alternativeName>
        <fullName evidence="9">Flavin transferase</fullName>
    </alternativeName>
</protein>
<accession>A0A2Z4JTK0</accession>
<evidence type="ECO:0000256" key="3">
    <source>
        <dbReference type="ARBA" id="ARBA00016337"/>
    </source>
</evidence>
<dbReference type="InterPro" id="IPR003374">
    <property type="entry name" value="ApbE-like_sf"/>
</dbReference>
<keyword evidence="8" id="KW-0460">Magnesium</keyword>
<dbReference type="AlphaFoldDB" id="A0A2Z4JTK0"/>
<dbReference type="GO" id="GO:0016740">
    <property type="term" value="F:transferase activity"/>
    <property type="evidence" value="ECO:0007669"/>
    <property type="project" value="UniProtKB-KW"/>
</dbReference>
<comment type="cofactor">
    <cofactor evidence="1">
        <name>Mg(2+)</name>
        <dbReference type="ChEBI" id="CHEBI:18420"/>
    </cofactor>
</comment>
<evidence type="ECO:0000256" key="7">
    <source>
        <dbReference type="ARBA" id="ARBA00022827"/>
    </source>
</evidence>
<evidence type="ECO:0000256" key="1">
    <source>
        <dbReference type="ARBA" id="ARBA00001946"/>
    </source>
</evidence>
<keyword evidence="7" id="KW-0274">FAD</keyword>
<evidence type="ECO:0000256" key="4">
    <source>
        <dbReference type="ARBA" id="ARBA00022630"/>
    </source>
</evidence>
<dbReference type="PANTHER" id="PTHR30040">
    <property type="entry name" value="THIAMINE BIOSYNTHESIS LIPOPROTEIN APBE"/>
    <property type="match status" value="1"/>
</dbReference>
<evidence type="ECO:0000256" key="8">
    <source>
        <dbReference type="ARBA" id="ARBA00022842"/>
    </source>
</evidence>
<reference evidence="12" key="1">
    <citation type="submission" date="2018-06" db="EMBL/GenBank/DDBJ databases">
        <title>Description of a new Polynucleobacter species.</title>
        <authorList>
            <person name="Hahn M.W."/>
        </authorList>
    </citation>
    <scope>NUCLEOTIDE SEQUENCE [LARGE SCALE GENOMIC DNA]</scope>
    <source>
        <strain evidence="12">MG-25-Pas1-D2</strain>
    </source>
</reference>
<evidence type="ECO:0000313" key="11">
    <source>
        <dbReference type="EMBL" id="AWW50188.1"/>
    </source>
</evidence>
<evidence type="ECO:0000256" key="9">
    <source>
        <dbReference type="ARBA" id="ARBA00031306"/>
    </source>
</evidence>
<dbReference type="RefSeq" id="WP_112294888.1">
    <property type="nucleotide sequence ID" value="NZ_CBCSBS010000001.1"/>
</dbReference>
<dbReference type="InterPro" id="IPR024932">
    <property type="entry name" value="ApbE"/>
</dbReference>
<dbReference type="PANTHER" id="PTHR30040:SF2">
    <property type="entry name" value="FAD:PROTEIN FMN TRANSFERASE"/>
    <property type="match status" value="1"/>
</dbReference>
<dbReference type="Gene3D" id="3.10.520.10">
    <property type="entry name" value="ApbE-like domains"/>
    <property type="match status" value="1"/>
</dbReference>
<keyword evidence="6" id="KW-0479">Metal-binding</keyword>
<dbReference type="SUPFAM" id="SSF143631">
    <property type="entry name" value="ApbE-like"/>
    <property type="match status" value="1"/>
</dbReference>